<gene>
    <name evidence="3" type="ORF">DAEQUDRAFT_758667</name>
</gene>
<dbReference type="AlphaFoldDB" id="A0A165N5M4"/>
<name>A0A165N5M4_9APHY</name>
<feature type="chain" id="PRO_5007862981" evidence="2">
    <location>
        <begin position="22"/>
        <end position="120"/>
    </location>
</feature>
<dbReference type="Proteomes" id="UP000076727">
    <property type="component" value="Unassembled WGS sequence"/>
</dbReference>
<reference evidence="3 4" key="1">
    <citation type="journal article" date="2016" name="Mol. Biol. Evol.">
        <title>Comparative Genomics of Early-Diverging Mushroom-Forming Fungi Provides Insights into the Origins of Lignocellulose Decay Capabilities.</title>
        <authorList>
            <person name="Nagy L.G."/>
            <person name="Riley R."/>
            <person name="Tritt A."/>
            <person name="Adam C."/>
            <person name="Daum C."/>
            <person name="Floudas D."/>
            <person name="Sun H."/>
            <person name="Yadav J.S."/>
            <person name="Pangilinan J."/>
            <person name="Larsson K.H."/>
            <person name="Matsuura K."/>
            <person name="Barry K."/>
            <person name="Labutti K."/>
            <person name="Kuo R."/>
            <person name="Ohm R.A."/>
            <person name="Bhattacharya S.S."/>
            <person name="Shirouzu T."/>
            <person name="Yoshinaga Y."/>
            <person name="Martin F.M."/>
            <person name="Grigoriev I.V."/>
            <person name="Hibbett D.S."/>
        </authorList>
    </citation>
    <scope>NUCLEOTIDE SEQUENCE [LARGE SCALE GENOMIC DNA]</scope>
    <source>
        <strain evidence="3 4">L-15889</strain>
    </source>
</reference>
<dbReference type="EMBL" id="KV429087">
    <property type="protein sequence ID" value="KZT66548.1"/>
    <property type="molecule type" value="Genomic_DNA"/>
</dbReference>
<keyword evidence="4" id="KW-1185">Reference proteome</keyword>
<evidence type="ECO:0000313" key="4">
    <source>
        <dbReference type="Proteomes" id="UP000076727"/>
    </source>
</evidence>
<sequence>MRTFTLTILALAAAMVSPVIGAPINSVQVQHIHSEHVPVQHQHPPSSHAVSEPEGSDAVEGSRGAWHRGTNFVNANAARNMPDADLVRRETVLQELAKCMSTKTVLEPAGLQECMKKFQA</sequence>
<keyword evidence="2" id="KW-0732">Signal</keyword>
<protein>
    <submittedName>
        <fullName evidence="3">Uncharacterized protein</fullName>
    </submittedName>
</protein>
<proteinExistence type="predicted"/>
<evidence type="ECO:0000256" key="2">
    <source>
        <dbReference type="SAM" id="SignalP"/>
    </source>
</evidence>
<feature type="signal peptide" evidence="2">
    <location>
        <begin position="1"/>
        <end position="21"/>
    </location>
</feature>
<accession>A0A165N5M4</accession>
<evidence type="ECO:0000256" key="1">
    <source>
        <dbReference type="SAM" id="MobiDB-lite"/>
    </source>
</evidence>
<feature type="region of interest" description="Disordered" evidence="1">
    <location>
        <begin position="35"/>
        <end position="64"/>
    </location>
</feature>
<evidence type="ECO:0000313" key="3">
    <source>
        <dbReference type="EMBL" id="KZT66548.1"/>
    </source>
</evidence>
<organism evidence="3 4">
    <name type="scientific">Daedalea quercina L-15889</name>
    <dbReference type="NCBI Taxonomy" id="1314783"/>
    <lineage>
        <taxon>Eukaryota</taxon>
        <taxon>Fungi</taxon>
        <taxon>Dikarya</taxon>
        <taxon>Basidiomycota</taxon>
        <taxon>Agaricomycotina</taxon>
        <taxon>Agaricomycetes</taxon>
        <taxon>Polyporales</taxon>
        <taxon>Fomitopsis</taxon>
    </lineage>
</organism>